<dbReference type="InterPro" id="IPR006140">
    <property type="entry name" value="D-isomer_DH_NAD-bd"/>
</dbReference>
<evidence type="ECO:0000259" key="6">
    <source>
        <dbReference type="Pfam" id="PF00389"/>
    </source>
</evidence>
<keyword evidence="3 5" id="KW-0560">Oxidoreductase</keyword>
<dbReference type="PROSITE" id="PS00671">
    <property type="entry name" value="D_2_HYDROXYACID_DH_3"/>
    <property type="match status" value="1"/>
</dbReference>
<feature type="domain" description="D-isomer specific 2-hydroxyacid dehydrogenase catalytic" evidence="6">
    <location>
        <begin position="4"/>
        <end position="317"/>
    </location>
</feature>
<dbReference type="InterPro" id="IPR050857">
    <property type="entry name" value="D-2-hydroxyacid_DH"/>
</dbReference>
<dbReference type="InterPro" id="IPR006139">
    <property type="entry name" value="D-isomer_2_OHA_DH_cat_dom"/>
</dbReference>
<sequence length="329" mass="34237">MPIVVVSSPIHPVGIELLRRHCEVREVHDGIVSPTAMRDALRDADGVIVRSLEVTAELLAQCPRLKIVAKHGAGVDSIDVRAATERGILVANSGNANALGVAEGAVALMLAVLRRVPEVHAIVAGGGFAAKRPTLIFDALWEATVGVIGFGNVGQSVAKMCGKGFDATVLAYDPAVPAETMHAHGAEKMDDLAALLGRADIVTLHLPLMPATRHLIGPIALAAMKPGAILVNTSRGGVVDEAALIHALCDGTIRAAGIDVFEQEPPAADNPLFSLPNVVLSPHVAGATWAARRRAATRAVEAVLAVLSGRRPEYVINPDVLAQARAEVA</sequence>
<gene>
    <name evidence="8" type="ORF">KPL78_15595</name>
</gene>
<dbReference type="InterPro" id="IPR029753">
    <property type="entry name" value="D-isomer_DH_CS"/>
</dbReference>
<dbReference type="InterPro" id="IPR029752">
    <property type="entry name" value="D-isomer_DH_CS1"/>
</dbReference>
<accession>A0ABS7AAF2</accession>
<dbReference type="Proteomes" id="UP001196565">
    <property type="component" value="Unassembled WGS sequence"/>
</dbReference>
<dbReference type="PROSITE" id="PS00065">
    <property type="entry name" value="D_2_HYDROXYACID_DH_1"/>
    <property type="match status" value="1"/>
</dbReference>
<proteinExistence type="inferred from homology"/>
<dbReference type="Pfam" id="PF00389">
    <property type="entry name" value="2-Hacid_dh"/>
    <property type="match status" value="1"/>
</dbReference>
<dbReference type="RefSeq" id="WP_219763896.1">
    <property type="nucleotide sequence ID" value="NZ_JAHYBZ010000005.1"/>
</dbReference>
<dbReference type="Pfam" id="PF02826">
    <property type="entry name" value="2-Hacid_dh_C"/>
    <property type="match status" value="1"/>
</dbReference>
<keyword evidence="9" id="KW-1185">Reference proteome</keyword>
<name>A0ABS7AAF2_9PROT</name>
<dbReference type="PANTHER" id="PTHR42789:SF1">
    <property type="entry name" value="D-ISOMER SPECIFIC 2-HYDROXYACID DEHYDROGENASE FAMILY PROTEIN (AFU_ORTHOLOGUE AFUA_6G10090)"/>
    <property type="match status" value="1"/>
</dbReference>
<evidence type="ECO:0000256" key="5">
    <source>
        <dbReference type="RuleBase" id="RU003719"/>
    </source>
</evidence>
<protein>
    <submittedName>
        <fullName evidence="8">Hydroxyacid dehydrogenase</fullName>
    </submittedName>
</protein>
<evidence type="ECO:0000259" key="7">
    <source>
        <dbReference type="Pfam" id="PF02826"/>
    </source>
</evidence>
<dbReference type="CDD" id="cd12173">
    <property type="entry name" value="PGDH_4"/>
    <property type="match status" value="1"/>
</dbReference>
<feature type="domain" description="D-isomer specific 2-hydroxyacid dehydrogenase NAD-binding" evidence="7">
    <location>
        <begin position="106"/>
        <end position="285"/>
    </location>
</feature>
<dbReference type="PANTHER" id="PTHR42789">
    <property type="entry name" value="D-ISOMER SPECIFIC 2-HYDROXYACID DEHYDROGENASE FAMILY PROTEIN (AFU_ORTHOLOGUE AFUA_6G10090)"/>
    <property type="match status" value="1"/>
</dbReference>
<evidence type="ECO:0000256" key="4">
    <source>
        <dbReference type="ARBA" id="ARBA00023027"/>
    </source>
</evidence>
<evidence type="ECO:0000256" key="1">
    <source>
        <dbReference type="ARBA" id="ARBA00005854"/>
    </source>
</evidence>
<evidence type="ECO:0000313" key="8">
    <source>
        <dbReference type="EMBL" id="MBW6399284.1"/>
    </source>
</evidence>
<keyword evidence="2" id="KW-0028">Amino-acid biosynthesis</keyword>
<evidence type="ECO:0000256" key="2">
    <source>
        <dbReference type="ARBA" id="ARBA00022605"/>
    </source>
</evidence>
<organism evidence="8 9">
    <name type="scientific">Roseomonas alba</name>
    <dbReference type="NCBI Taxonomy" id="2846776"/>
    <lineage>
        <taxon>Bacteria</taxon>
        <taxon>Pseudomonadati</taxon>
        <taxon>Pseudomonadota</taxon>
        <taxon>Alphaproteobacteria</taxon>
        <taxon>Acetobacterales</taxon>
        <taxon>Roseomonadaceae</taxon>
        <taxon>Roseomonas</taxon>
    </lineage>
</organism>
<comment type="caution">
    <text evidence="8">The sequence shown here is derived from an EMBL/GenBank/DDBJ whole genome shotgun (WGS) entry which is preliminary data.</text>
</comment>
<evidence type="ECO:0000256" key="3">
    <source>
        <dbReference type="ARBA" id="ARBA00023002"/>
    </source>
</evidence>
<evidence type="ECO:0000313" key="9">
    <source>
        <dbReference type="Proteomes" id="UP001196565"/>
    </source>
</evidence>
<comment type="similarity">
    <text evidence="1 5">Belongs to the D-isomer specific 2-hydroxyacid dehydrogenase family.</text>
</comment>
<dbReference type="InterPro" id="IPR036291">
    <property type="entry name" value="NAD(P)-bd_dom_sf"/>
</dbReference>
<dbReference type="PROSITE" id="PS00670">
    <property type="entry name" value="D_2_HYDROXYACID_DH_2"/>
    <property type="match status" value="1"/>
</dbReference>
<dbReference type="Gene3D" id="3.40.50.720">
    <property type="entry name" value="NAD(P)-binding Rossmann-like Domain"/>
    <property type="match status" value="2"/>
</dbReference>
<dbReference type="SUPFAM" id="SSF52283">
    <property type="entry name" value="Formate/glycerate dehydrogenase catalytic domain-like"/>
    <property type="match status" value="1"/>
</dbReference>
<dbReference type="EMBL" id="JAHYBZ010000005">
    <property type="protein sequence ID" value="MBW6399284.1"/>
    <property type="molecule type" value="Genomic_DNA"/>
</dbReference>
<dbReference type="SUPFAM" id="SSF51735">
    <property type="entry name" value="NAD(P)-binding Rossmann-fold domains"/>
    <property type="match status" value="1"/>
</dbReference>
<reference evidence="8 9" key="1">
    <citation type="submission" date="2021-07" db="EMBL/GenBank/DDBJ databases">
        <authorList>
            <person name="So Y."/>
        </authorList>
    </citation>
    <scope>NUCLEOTIDE SEQUENCE [LARGE SCALE GENOMIC DNA]</scope>
    <source>
        <strain evidence="8 9">HJA6</strain>
    </source>
</reference>
<keyword evidence="4" id="KW-0520">NAD</keyword>